<dbReference type="RefSeq" id="XP_009530609.1">
    <property type="nucleotide sequence ID" value="XM_009532314.1"/>
</dbReference>
<evidence type="ECO:0000313" key="1">
    <source>
        <dbReference type="EMBL" id="EGZ13180.1"/>
    </source>
</evidence>
<dbReference type="EMBL" id="JH159156">
    <property type="protein sequence ID" value="EGZ13180.1"/>
    <property type="molecule type" value="Genomic_DNA"/>
</dbReference>
<dbReference type="GeneID" id="20642200"/>
<dbReference type="InParanoid" id="G4ZTK2"/>
<proteinExistence type="predicted"/>
<keyword evidence="2" id="KW-1185">Reference proteome</keyword>
<sequence length="379" mass="41942">MRAMVDRDSVQQFVDAVANTELCPLSSEPHNGHMHSYGGILPGSGEPALLELPRGVQWLNDTSSGETETCPSRLYVRPAYQVLLLLAMAFVDHSEVPHHRVVITGSSGTGKTSFLGWMLWHLRRLDKPPVIVLDMAGFFSRIASDGTVTAGTRGSSFQQELATRSTVYLCDSTWTENIEYNGPEVRARTIAVSPPLHTLMSTSTTDTMRTLVLVMPLWTMAELETCRSTCYARSVSQETLLELYQLWGGVVRWTLGTPKQEARDEFVRSLEALPFASVIQIVRNGGYVRMCEFSDVEISVGARLIHIHADCDSTFQLNGAAVCSSLACSLLIRTSSEQLGNANELVSPPSGELPVIPRNMEIFYQQVQQELFDRELVTP</sequence>
<dbReference type="OMA" id="ETCRSTC"/>
<reference evidence="1 2" key="1">
    <citation type="journal article" date="2006" name="Science">
        <title>Phytophthora genome sequences uncover evolutionary origins and mechanisms of pathogenesis.</title>
        <authorList>
            <person name="Tyler B.M."/>
            <person name="Tripathy S."/>
            <person name="Zhang X."/>
            <person name="Dehal P."/>
            <person name="Jiang R.H."/>
            <person name="Aerts A."/>
            <person name="Arredondo F.D."/>
            <person name="Baxter L."/>
            <person name="Bensasson D."/>
            <person name="Beynon J.L."/>
            <person name="Chapman J."/>
            <person name="Damasceno C.M."/>
            <person name="Dorrance A.E."/>
            <person name="Dou D."/>
            <person name="Dickerman A.W."/>
            <person name="Dubchak I.L."/>
            <person name="Garbelotto M."/>
            <person name="Gijzen M."/>
            <person name="Gordon S.G."/>
            <person name="Govers F."/>
            <person name="Grunwald N.J."/>
            <person name="Huang W."/>
            <person name="Ivors K.L."/>
            <person name="Jones R.W."/>
            <person name="Kamoun S."/>
            <person name="Krampis K."/>
            <person name="Lamour K.H."/>
            <person name="Lee M.K."/>
            <person name="McDonald W.H."/>
            <person name="Medina M."/>
            <person name="Meijer H.J."/>
            <person name="Nordberg E.K."/>
            <person name="Maclean D.J."/>
            <person name="Ospina-Giraldo M.D."/>
            <person name="Morris P.F."/>
            <person name="Phuntumart V."/>
            <person name="Putnam N.H."/>
            <person name="Rash S."/>
            <person name="Rose J.K."/>
            <person name="Sakihama Y."/>
            <person name="Salamov A.A."/>
            <person name="Savidor A."/>
            <person name="Scheuring C.F."/>
            <person name="Smith B.M."/>
            <person name="Sobral B.W."/>
            <person name="Terry A."/>
            <person name="Torto-Alalibo T.A."/>
            <person name="Win J."/>
            <person name="Xu Z."/>
            <person name="Zhang H."/>
            <person name="Grigoriev I.V."/>
            <person name="Rokhsar D.S."/>
            <person name="Boore J.L."/>
        </authorList>
    </citation>
    <scope>NUCLEOTIDE SEQUENCE [LARGE SCALE GENOMIC DNA]</scope>
    <source>
        <strain evidence="1 2">P6497</strain>
    </source>
</reference>
<accession>G4ZTK2</accession>
<dbReference type="PANTHER" id="PTHR33129">
    <property type="entry name" value="PROTEIN KINASE DOMAIN-CONTAINING PROTEIN-RELATED"/>
    <property type="match status" value="1"/>
</dbReference>
<gene>
    <name evidence="1" type="ORF">PHYSODRAFT_302895</name>
</gene>
<protein>
    <submittedName>
        <fullName evidence="1">Uncharacterized protein</fullName>
    </submittedName>
</protein>
<dbReference type="InterPro" id="IPR027417">
    <property type="entry name" value="P-loop_NTPase"/>
</dbReference>
<dbReference type="PANTHER" id="PTHR33129:SF1">
    <property type="entry name" value="ATP-BINDING PROTEIN"/>
    <property type="match status" value="1"/>
</dbReference>
<dbReference type="STRING" id="1094619.G4ZTK2"/>
<dbReference type="SUPFAM" id="SSF52540">
    <property type="entry name" value="P-loop containing nucleoside triphosphate hydrolases"/>
    <property type="match status" value="1"/>
</dbReference>
<dbReference type="InterPro" id="IPR052980">
    <property type="entry name" value="Crinkler_effector"/>
</dbReference>
<dbReference type="AlphaFoldDB" id="G4ZTK2"/>
<name>G4ZTK2_PHYSP</name>
<organism evidence="1 2">
    <name type="scientific">Phytophthora sojae (strain P6497)</name>
    <name type="common">Soybean stem and root rot agent</name>
    <name type="synonym">Phytophthora megasperma f. sp. glycines</name>
    <dbReference type="NCBI Taxonomy" id="1094619"/>
    <lineage>
        <taxon>Eukaryota</taxon>
        <taxon>Sar</taxon>
        <taxon>Stramenopiles</taxon>
        <taxon>Oomycota</taxon>
        <taxon>Peronosporomycetes</taxon>
        <taxon>Peronosporales</taxon>
        <taxon>Peronosporaceae</taxon>
        <taxon>Phytophthora</taxon>
    </lineage>
</organism>
<dbReference type="Proteomes" id="UP000002640">
    <property type="component" value="Unassembled WGS sequence"/>
</dbReference>
<dbReference type="KEGG" id="psoj:PHYSODRAFT_302895"/>
<evidence type="ECO:0000313" key="2">
    <source>
        <dbReference type="Proteomes" id="UP000002640"/>
    </source>
</evidence>